<dbReference type="AlphaFoldDB" id="A0A218W6G4"/>
<organism evidence="1 2">
    <name type="scientific">Punica granatum</name>
    <name type="common">Pomegranate</name>
    <dbReference type="NCBI Taxonomy" id="22663"/>
    <lineage>
        <taxon>Eukaryota</taxon>
        <taxon>Viridiplantae</taxon>
        <taxon>Streptophyta</taxon>
        <taxon>Embryophyta</taxon>
        <taxon>Tracheophyta</taxon>
        <taxon>Spermatophyta</taxon>
        <taxon>Magnoliopsida</taxon>
        <taxon>eudicotyledons</taxon>
        <taxon>Gunneridae</taxon>
        <taxon>Pentapetalae</taxon>
        <taxon>rosids</taxon>
        <taxon>malvids</taxon>
        <taxon>Myrtales</taxon>
        <taxon>Lythraceae</taxon>
        <taxon>Punica</taxon>
    </lineage>
</organism>
<gene>
    <name evidence="1" type="ORF">CDL15_Pgr028445</name>
</gene>
<reference evidence="2" key="1">
    <citation type="journal article" date="2017" name="Plant J.">
        <title>The pomegranate (Punica granatum L.) genome and the genomics of punicalagin biosynthesis.</title>
        <authorList>
            <person name="Qin G."/>
            <person name="Xu C."/>
            <person name="Ming R."/>
            <person name="Tang H."/>
            <person name="Guyot R."/>
            <person name="Kramer E.M."/>
            <person name="Hu Y."/>
            <person name="Yi X."/>
            <person name="Qi Y."/>
            <person name="Xu X."/>
            <person name="Gao Z."/>
            <person name="Pan H."/>
            <person name="Jian J."/>
            <person name="Tian Y."/>
            <person name="Yue Z."/>
            <person name="Xu Y."/>
        </authorList>
    </citation>
    <scope>NUCLEOTIDE SEQUENCE [LARGE SCALE GENOMIC DNA]</scope>
    <source>
        <strain evidence="2">cv. Dabenzi</strain>
    </source>
</reference>
<comment type="caution">
    <text evidence="1">The sequence shown here is derived from an EMBL/GenBank/DDBJ whole genome shotgun (WGS) entry which is preliminary data.</text>
</comment>
<name>A0A218W6G4_PUNGR</name>
<dbReference type="Proteomes" id="UP000197138">
    <property type="component" value="Unassembled WGS sequence"/>
</dbReference>
<sequence>MKFFGAYQSFTNNPRTNIAVMGIAILQVAGEVEDAIGEMGKNAASLISKSNEEACTSNSDESQKRYSPEEERAVALMIHVVSITVPVIKELTNVTAWNNPYFPKLICQSKIY</sequence>
<evidence type="ECO:0000313" key="1">
    <source>
        <dbReference type="EMBL" id="OWM68454.1"/>
    </source>
</evidence>
<protein>
    <submittedName>
        <fullName evidence="1">Uncharacterized protein</fullName>
    </submittedName>
</protein>
<dbReference type="EMBL" id="MTKT01004985">
    <property type="protein sequence ID" value="OWM68454.1"/>
    <property type="molecule type" value="Genomic_DNA"/>
</dbReference>
<proteinExistence type="predicted"/>
<evidence type="ECO:0000313" key="2">
    <source>
        <dbReference type="Proteomes" id="UP000197138"/>
    </source>
</evidence>
<accession>A0A218W6G4</accession>